<dbReference type="OrthoDB" id="2970764at2"/>
<reference evidence="1 2" key="1">
    <citation type="submission" date="2013-04" db="EMBL/GenBank/DDBJ databases">
        <authorList>
            <person name="Chin J."/>
            <person name="Alexander D.H."/>
            <person name="Marks P."/>
            <person name="Korlach J."/>
            <person name="Clum A."/>
            <person name="Copeland A."/>
        </authorList>
    </citation>
    <scope>NUCLEOTIDE SEQUENCE [LARGE SCALE GENOMIC DNA]</scope>
    <source>
        <strain evidence="2">ATCC 35948 / DSM 1279 / VKM B-1258 / 21</strain>
    </source>
</reference>
<sequence>MVRKQLYLRPEHERLLKQKARETGLSEAELMRQALDQFFRDVDAPLPGHVEALGAFLREAQQISKQHRLPAEWRFRREEAYTREARWEREKT</sequence>
<organism evidence="1 2">
    <name type="scientific">Meiothermus ruber (strain ATCC 35948 / DSM 1279 / VKM B-1258 / 21)</name>
    <name type="common">Thermus ruber</name>
    <dbReference type="NCBI Taxonomy" id="504728"/>
    <lineage>
        <taxon>Bacteria</taxon>
        <taxon>Thermotogati</taxon>
        <taxon>Deinococcota</taxon>
        <taxon>Deinococci</taxon>
        <taxon>Thermales</taxon>
        <taxon>Thermaceae</taxon>
        <taxon>Meiothermus</taxon>
    </lineage>
</organism>
<dbReference type="RefSeq" id="WP_015586590.1">
    <property type="nucleotide sequence ID" value="NC_013946.1"/>
</dbReference>
<dbReference type="EMBL" id="CP005385">
    <property type="protein sequence ID" value="AGK04697.1"/>
    <property type="molecule type" value="Genomic_DNA"/>
</dbReference>
<name>M9X5Z2_MEIRD</name>
<gene>
    <name evidence="1" type="ORF">K649_06985</name>
</gene>
<accession>M9X5Z2</accession>
<protein>
    <submittedName>
        <fullName evidence="1">Tchh trichohyalin</fullName>
    </submittedName>
</protein>
<dbReference type="KEGG" id="mre:K649_06985"/>
<evidence type="ECO:0000313" key="2">
    <source>
        <dbReference type="Proteomes" id="UP000013026"/>
    </source>
</evidence>
<dbReference type="Proteomes" id="UP000013026">
    <property type="component" value="Chromosome"/>
</dbReference>
<evidence type="ECO:0000313" key="1">
    <source>
        <dbReference type="EMBL" id="AGK04697.1"/>
    </source>
</evidence>
<dbReference type="STRING" id="504728.K649_06985"/>
<dbReference type="PATRIC" id="fig|504728.9.peg.1437"/>
<dbReference type="AlphaFoldDB" id="M9X5Z2"/>
<proteinExistence type="predicted"/>